<evidence type="ECO:0008006" key="6">
    <source>
        <dbReference type="Google" id="ProtNLM"/>
    </source>
</evidence>
<dbReference type="Gene3D" id="3.10.420.10">
    <property type="entry name" value="SecB-like"/>
    <property type="match status" value="1"/>
</dbReference>
<dbReference type="GO" id="GO:0051082">
    <property type="term" value="F:unfolded protein binding"/>
    <property type="evidence" value="ECO:0007669"/>
    <property type="project" value="InterPro"/>
</dbReference>
<dbReference type="InterPro" id="IPR035958">
    <property type="entry name" value="SecB-like_sf"/>
</dbReference>
<keyword evidence="3" id="KW-0653">Protein transport</keyword>
<dbReference type="SUPFAM" id="SSF54611">
    <property type="entry name" value="SecB-like"/>
    <property type="match status" value="1"/>
</dbReference>
<evidence type="ECO:0000256" key="1">
    <source>
        <dbReference type="ARBA" id="ARBA00009990"/>
    </source>
</evidence>
<dbReference type="InterPro" id="IPR003708">
    <property type="entry name" value="SecB"/>
</dbReference>
<proteinExistence type="inferred from homology"/>
<evidence type="ECO:0000256" key="3">
    <source>
        <dbReference type="ARBA" id="ARBA00022927"/>
    </source>
</evidence>
<dbReference type="EMBL" id="FR695877">
    <property type="protein sequence ID" value="CBX30681.1"/>
    <property type="molecule type" value="Genomic_DNA"/>
</dbReference>
<dbReference type="Pfam" id="PF02556">
    <property type="entry name" value="SecB"/>
    <property type="match status" value="1"/>
</dbReference>
<comment type="similarity">
    <text evidence="1">Belongs to the SecB family.</text>
</comment>
<gene>
    <name evidence="5" type="ORF">N47_E41930</name>
</gene>
<evidence type="ECO:0000256" key="4">
    <source>
        <dbReference type="ARBA" id="ARBA00023010"/>
    </source>
</evidence>
<keyword evidence="4" id="KW-0811">Translocation</keyword>
<sequence length="149" mass="17183">MAHKFRIAYIRLTEAHFSINHQYKWEDGKEIELSHSIEINCQQATEKDINVVVSISSDSDKQPFRFSVAWEGSFAFEEIPSKEEVERIAHINCASIIFAYVRESVADLTRRAGMPPLNLYPFNFVALYEEKMKSASSVKPRKPRKKSKA</sequence>
<dbReference type="AlphaFoldDB" id="E1YKP8"/>
<evidence type="ECO:0000256" key="2">
    <source>
        <dbReference type="ARBA" id="ARBA00022448"/>
    </source>
</evidence>
<reference evidence="5" key="1">
    <citation type="journal article" date="2011" name="Environ. Microbiol.">
        <title>Genomic insights into the metabolic potential of the polycyclic aromatic hydrocarbon degrading sulfate-reducing Deltaproteobacterium N47.</title>
        <authorList>
            <person name="Bergmann F."/>
            <person name="Selesi D."/>
            <person name="Weinmaier T."/>
            <person name="Tischler P."/>
            <person name="Rattei T."/>
            <person name="Meckenstock R.U."/>
        </authorList>
    </citation>
    <scope>NUCLEOTIDE SEQUENCE</scope>
</reference>
<evidence type="ECO:0000313" key="5">
    <source>
        <dbReference type="EMBL" id="CBX30681.1"/>
    </source>
</evidence>
<protein>
    <recommendedName>
        <fullName evidence="6">Protein-export protein SecB</fullName>
    </recommendedName>
</protein>
<dbReference type="GO" id="GO:0015031">
    <property type="term" value="P:protein transport"/>
    <property type="evidence" value="ECO:0007669"/>
    <property type="project" value="UniProtKB-KW"/>
</dbReference>
<name>E1YKP8_9BACT</name>
<dbReference type="PANTHER" id="PTHR36918:SF1">
    <property type="entry name" value="PROTEIN-EXPORT PROTEIN SECB"/>
    <property type="match status" value="1"/>
</dbReference>
<organism evidence="5">
    <name type="scientific">uncultured Desulfobacterium sp</name>
    <dbReference type="NCBI Taxonomy" id="201089"/>
    <lineage>
        <taxon>Bacteria</taxon>
        <taxon>Pseudomonadati</taxon>
        <taxon>Thermodesulfobacteriota</taxon>
        <taxon>Desulfobacteria</taxon>
        <taxon>Desulfobacterales</taxon>
        <taxon>Desulfobacteriaceae</taxon>
        <taxon>Desulfobacterium</taxon>
        <taxon>environmental samples</taxon>
    </lineage>
</organism>
<keyword evidence="2" id="KW-0813">Transport</keyword>
<accession>E1YKP8</accession>
<dbReference type="GO" id="GO:0051262">
    <property type="term" value="P:protein tetramerization"/>
    <property type="evidence" value="ECO:0007669"/>
    <property type="project" value="InterPro"/>
</dbReference>
<dbReference type="PANTHER" id="PTHR36918">
    <property type="match status" value="1"/>
</dbReference>